<organism evidence="2 3">
    <name type="scientific">Penicillium brevicompactum</name>
    <dbReference type="NCBI Taxonomy" id="5074"/>
    <lineage>
        <taxon>Eukaryota</taxon>
        <taxon>Fungi</taxon>
        <taxon>Dikarya</taxon>
        <taxon>Ascomycota</taxon>
        <taxon>Pezizomycotina</taxon>
        <taxon>Eurotiomycetes</taxon>
        <taxon>Eurotiomycetidae</taxon>
        <taxon>Eurotiales</taxon>
        <taxon>Aspergillaceae</taxon>
        <taxon>Penicillium</taxon>
    </lineage>
</organism>
<keyword evidence="3" id="KW-1185">Reference proteome</keyword>
<dbReference type="AlphaFoldDB" id="A0A9W9UMY1"/>
<dbReference type="Proteomes" id="UP001148299">
    <property type="component" value="Unassembled WGS sequence"/>
</dbReference>
<evidence type="ECO:0000256" key="1">
    <source>
        <dbReference type="SAM" id="SignalP"/>
    </source>
</evidence>
<proteinExistence type="predicted"/>
<feature type="chain" id="PRO_5040944136" evidence="1">
    <location>
        <begin position="23"/>
        <end position="110"/>
    </location>
</feature>
<comment type="caution">
    <text evidence="2">The sequence shown here is derived from an EMBL/GenBank/DDBJ whole genome shotgun (WGS) entry which is preliminary data.</text>
</comment>
<evidence type="ECO:0000313" key="2">
    <source>
        <dbReference type="EMBL" id="KAJ5350199.1"/>
    </source>
</evidence>
<evidence type="ECO:0000313" key="3">
    <source>
        <dbReference type="Proteomes" id="UP001148299"/>
    </source>
</evidence>
<sequence>MLSVPLLLILLFTPLSNFHTSAVPVKTHSVQAIKPDGTLKAVAQETSAFTSIEDRSATWAASISAIEHNIRVNHISEYHGLESDIREDDSIKLAALREEGVVPNFRTEDR</sequence>
<accession>A0A9W9UMY1</accession>
<gene>
    <name evidence="2" type="ORF">N7541_007926</name>
</gene>
<reference evidence="2" key="2">
    <citation type="journal article" date="2023" name="IMA Fungus">
        <title>Comparative genomic study of the Penicillium genus elucidates a diverse pangenome and 15 lateral gene transfer events.</title>
        <authorList>
            <person name="Petersen C."/>
            <person name="Sorensen T."/>
            <person name="Nielsen M.R."/>
            <person name="Sondergaard T.E."/>
            <person name="Sorensen J.L."/>
            <person name="Fitzpatrick D.A."/>
            <person name="Frisvad J.C."/>
            <person name="Nielsen K.L."/>
        </authorList>
    </citation>
    <scope>NUCLEOTIDE SEQUENCE</scope>
    <source>
        <strain evidence="2">IBT 35675</strain>
    </source>
</reference>
<dbReference type="EMBL" id="JAPZBR010000006">
    <property type="protein sequence ID" value="KAJ5350199.1"/>
    <property type="molecule type" value="Genomic_DNA"/>
</dbReference>
<keyword evidence="1" id="KW-0732">Signal</keyword>
<reference evidence="2" key="1">
    <citation type="submission" date="2022-12" db="EMBL/GenBank/DDBJ databases">
        <authorList>
            <person name="Petersen C."/>
        </authorList>
    </citation>
    <scope>NUCLEOTIDE SEQUENCE</scope>
    <source>
        <strain evidence="2">IBT 35675</strain>
    </source>
</reference>
<feature type="signal peptide" evidence="1">
    <location>
        <begin position="1"/>
        <end position="22"/>
    </location>
</feature>
<protein>
    <submittedName>
        <fullName evidence="2">Uncharacterized protein</fullName>
    </submittedName>
</protein>
<name>A0A9W9UMY1_PENBR</name>